<evidence type="ECO:0000313" key="2">
    <source>
        <dbReference type="WBParaSite" id="L893_g19835.t1"/>
    </source>
</evidence>
<reference evidence="2" key="1">
    <citation type="submission" date="2016-11" db="UniProtKB">
        <authorList>
            <consortium name="WormBaseParasite"/>
        </authorList>
    </citation>
    <scope>IDENTIFICATION</scope>
</reference>
<evidence type="ECO:0000313" key="1">
    <source>
        <dbReference type="Proteomes" id="UP000095287"/>
    </source>
</evidence>
<dbReference type="WBParaSite" id="L893_g19835.t1">
    <property type="protein sequence ID" value="L893_g19835.t1"/>
    <property type="gene ID" value="L893_g19835"/>
</dbReference>
<sequence length="91" mass="10569">MRSIWSSRSISYAITLTYVYSLDHQYSARTPSTKQSYEIEDFVIAQGRRRVTTSPNMLDARFGQAYFNELIFWYEKLLAVQPNTSVKTGSE</sequence>
<name>A0A1I7YUF8_9BILA</name>
<organism evidence="1 2">
    <name type="scientific">Steinernema glaseri</name>
    <dbReference type="NCBI Taxonomy" id="37863"/>
    <lineage>
        <taxon>Eukaryota</taxon>
        <taxon>Metazoa</taxon>
        <taxon>Ecdysozoa</taxon>
        <taxon>Nematoda</taxon>
        <taxon>Chromadorea</taxon>
        <taxon>Rhabditida</taxon>
        <taxon>Tylenchina</taxon>
        <taxon>Panagrolaimomorpha</taxon>
        <taxon>Strongyloidoidea</taxon>
        <taxon>Steinernematidae</taxon>
        <taxon>Steinernema</taxon>
    </lineage>
</organism>
<accession>A0A1I7YUF8</accession>
<dbReference type="AlphaFoldDB" id="A0A1I7YUF8"/>
<proteinExistence type="predicted"/>
<protein>
    <submittedName>
        <fullName evidence="2">Transposase</fullName>
    </submittedName>
</protein>
<keyword evidence="1" id="KW-1185">Reference proteome</keyword>
<dbReference type="Proteomes" id="UP000095287">
    <property type="component" value="Unplaced"/>
</dbReference>